<sequence length="150" mass="17293">MYQRYNNNTMHQTQTTIIIFIILVSSLLNSHAWGPVTHLYLCSLADNETTTAINRFQLLTSAEHALLRIQPSSLYKFELQRHSFCNNVSNYQEVVTNFNLSADWAVSTCILWRRTMWTLIKRGDLKEAAPTIHREVNELFQANNGTSCVI</sequence>
<protein>
    <submittedName>
        <fullName evidence="1">Uncharacterized protein</fullName>
    </submittedName>
</protein>
<dbReference type="EMBL" id="HBGZ01030390">
    <property type="protein sequence ID" value="CAD9628144.1"/>
    <property type="molecule type" value="Transcribed_RNA"/>
</dbReference>
<accession>A0A7S2MAP5</accession>
<proteinExistence type="predicted"/>
<name>A0A7S2MAP5_9STRA</name>
<organism evidence="1">
    <name type="scientific">Skeletonema marinoi</name>
    <dbReference type="NCBI Taxonomy" id="267567"/>
    <lineage>
        <taxon>Eukaryota</taxon>
        <taxon>Sar</taxon>
        <taxon>Stramenopiles</taxon>
        <taxon>Ochrophyta</taxon>
        <taxon>Bacillariophyta</taxon>
        <taxon>Coscinodiscophyceae</taxon>
        <taxon>Thalassiosirophycidae</taxon>
        <taxon>Thalassiosirales</taxon>
        <taxon>Skeletonemataceae</taxon>
        <taxon>Skeletonema</taxon>
        <taxon>Skeletonema marinoi-dohrnii complex</taxon>
    </lineage>
</organism>
<evidence type="ECO:0000313" key="1">
    <source>
        <dbReference type="EMBL" id="CAD9628144.1"/>
    </source>
</evidence>
<reference evidence="1" key="1">
    <citation type="submission" date="2021-01" db="EMBL/GenBank/DDBJ databases">
        <authorList>
            <person name="Corre E."/>
            <person name="Pelletier E."/>
            <person name="Niang G."/>
            <person name="Scheremetjew M."/>
            <person name="Finn R."/>
            <person name="Kale V."/>
            <person name="Holt S."/>
            <person name="Cochrane G."/>
            <person name="Meng A."/>
            <person name="Brown T."/>
            <person name="Cohen L."/>
        </authorList>
    </citation>
    <scope>NUCLEOTIDE SEQUENCE</scope>
    <source>
        <strain evidence="1">SM1012Den-03</strain>
    </source>
</reference>
<gene>
    <name evidence="1" type="ORF">SMAR0320_LOCUS21661</name>
</gene>
<dbReference type="AlphaFoldDB" id="A0A7S2MAP5"/>